<evidence type="ECO:0000313" key="3">
    <source>
        <dbReference type="Proteomes" id="UP000095713"/>
    </source>
</evidence>
<accession>A0A1E5TB27</accession>
<organism evidence="2 3">
    <name type="scientific">Flavivirga aquatica</name>
    <dbReference type="NCBI Taxonomy" id="1849968"/>
    <lineage>
        <taxon>Bacteria</taxon>
        <taxon>Pseudomonadati</taxon>
        <taxon>Bacteroidota</taxon>
        <taxon>Flavobacteriia</taxon>
        <taxon>Flavobacteriales</taxon>
        <taxon>Flavobacteriaceae</taxon>
        <taxon>Flavivirga</taxon>
    </lineage>
</organism>
<name>A0A1E5TB27_9FLAO</name>
<sequence>MKLINLILLVFLISCSSNSQHVCEKDSVLDSFLNTDISYSIDKDNVDLTSVFEYNQVTYLGFIGESKKKIDFYITYIERDPRNPLRYFVEGKTKIYSEKSKFFKGDFLLDKQYEFSEKLDEDISYTDEILKQGFSVLNYELKEDNKLQNTGVYKGKVLVSWYVDTLNKTNYDDTLDYYSSYSNCQFFGSWTNYETEKEVLTAWGQYRIPCSGDLDIGASEFSPNPKYYSQGWESYRLDVESYQENLKYTIEKYKIAIINDSDGYTNLRKEPNSKSEVVSKIIDKEYFFYAPVEGVEWSNVKTLKKEEGYVHNSRIKDIQNDELISVSIFDHDMESTKDTIINISSFTDSATFLINDFNYKKIEGKHLNDSLIIFLDNKSKIKISKGLFKAKNSKIEYEDDFISLINGEKPWGVENNIPKYYVSNIAINNKVISKNETQNLFQPNLDYIKVFKKEEKYIVWMLNGNGAGAYNVVFIIEKNNVLKRFIYLPF</sequence>
<proteinExistence type="predicted"/>
<dbReference type="Proteomes" id="UP000095713">
    <property type="component" value="Unassembled WGS sequence"/>
</dbReference>
<dbReference type="OrthoDB" id="880022at2"/>
<dbReference type="EMBL" id="MDJD01000034">
    <property type="protein sequence ID" value="OEK08569.1"/>
    <property type="molecule type" value="Genomic_DNA"/>
</dbReference>
<evidence type="ECO:0000313" key="2">
    <source>
        <dbReference type="EMBL" id="OEK08569.1"/>
    </source>
</evidence>
<keyword evidence="3" id="KW-1185">Reference proteome</keyword>
<evidence type="ECO:0008006" key="4">
    <source>
        <dbReference type="Google" id="ProtNLM"/>
    </source>
</evidence>
<dbReference type="STRING" id="1849968.A8C32_03720"/>
<protein>
    <recommendedName>
        <fullName evidence="4">SH3b domain-containing protein</fullName>
    </recommendedName>
</protein>
<reference evidence="2 3" key="1">
    <citation type="submission" date="2016-05" db="EMBL/GenBank/DDBJ databases">
        <title>Draft Genome Sequence of Algibacter sp. Strain SK-16 Isolated from the Surface Water of Aburatsubo Inlet.</title>
        <authorList>
            <person name="Wong S.-K."/>
            <person name="Yoshizawa S."/>
            <person name="Nakajima Y."/>
            <person name="Ogura Y."/>
            <person name="Tetsuya H."/>
            <person name="Hamasaki K."/>
        </authorList>
    </citation>
    <scope>NUCLEOTIDE SEQUENCE [LARGE SCALE GENOMIC DNA]</scope>
    <source>
        <strain evidence="2 3">SK-16</strain>
    </source>
</reference>
<evidence type="ECO:0000256" key="1">
    <source>
        <dbReference type="SAM" id="SignalP"/>
    </source>
</evidence>
<keyword evidence="1" id="KW-0732">Signal</keyword>
<dbReference type="RefSeq" id="WP_069830075.1">
    <property type="nucleotide sequence ID" value="NZ_MDJD01000034.1"/>
</dbReference>
<feature type="chain" id="PRO_5009186306" description="SH3b domain-containing protein" evidence="1">
    <location>
        <begin position="22"/>
        <end position="490"/>
    </location>
</feature>
<comment type="caution">
    <text evidence="2">The sequence shown here is derived from an EMBL/GenBank/DDBJ whole genome shotgun (WGS) entry which is preliminary data.</text>
</comment>
<dbReference type="AlphaFoldDB" id="A0A1E5TB27"/>
<gene>
    <name evidence="2" type="ORF">A8C32_03720</name>
</gene>
<dbReference type="PROSITE" id="PS51257">
    <property type="entry name" value="PROKAR_LIPOPROTEIN"/>
    <property type="match status" value="1"/>
</dbReference>
<feature type="signal peptide" evidence="1">
    <location>
        <begin position="1"/>
        <end position="21"/>
    </location>
</feature>